<evidence type="ECO:0000313" key="3">
    <source>
        <dbReference type="Proteomes" id="UP000324222"/>
    </source>
</evidence>
<organism evidence="2 3">
    <name type="scientific">Portunus trituberculatus</name>
    <name type="common">Swimming crab</name>
    <name type="synonym">Neptunus trituberculatus</name>
    <dbReference type="NCBI Taxonomy" id="210409"/>
    <lineage>
        <taxon>Eukaryota</taxon>
        <taxon>Metazoa</taxon>
        <taxon>Ecdysozoa</taxon>
        <taxon>Arthropoda</taxon>
        <taxon>Crustacea</taxon>
        <taxon>Multicrustacea</taxon>
        <taxon>Malacostraca</taxon>
        <taxon>Eumalacostraca</taxon>
        <taxon>Eucarida</taxon>
        <taxon>Decapoda</taxon>
        <taxon>Pleocyemata</taxon>
        <taxon>Brachyura</taxon>
        <taxon>Eubrachyura</taxon>
        <taxon>Portunoidea</taxon>
        <taxon>Portunidae</taxon>
        <taxon>Portuninae</taxon>
        <taxon>Portunus</taxon>
    </lineage>
</organism>
<comment type="caution">
    <text evidence="2">The sequence shown here is derived from an EMBL/GenBank/DDBJ whole genome shotgun (WGS) entry which is preliminary data.</text>
</comment>
<accession>A0A5B7J9X6</accession>
<dbReference type="Gene3D" id="2.60.40.10">
    <property type="entry name" value="Immunoglobulins"/>
    <property type="match status" value="1"/>
</dbReference>
<dbReference type="EMBL" id="VSRR010095214">
    <property type="protein sequence ID" value="MPC93540.1"/>
    <property type="molecule type" value="Genomic_DNA"/>
</dbReference>
<evidence type="ECO:0000313" key="2">
    <source>
        <dbReference type="EMBL" id="MPC93540.1"/>
    </source>
</evidence>
<evidence type="ECO:0000256" key="1">
    <source>
        <dbReference type="SAM" id="MobiDB-lite"/>
    </source>
</evidence>
<feature type="compositionally biased region" description="Basic and acidic residues" evidence="1">
    <location>
        <begin position="1"/>
        <end position="22"/>
    </location>
</feature>
<dbReference type="AlphaFoldDB" id="A0A5B7J9X6"/>
<name>A0A5B7J9X6_PORTR</name>
<protein>
    <recommendedName>
        <fullName evidence="4">Ig-like domain-containing protein</fullName>
    </recommendedName>
</protein>
<sequence length="62" mass="6958">MVQPEWRGKKDPGQDYDRDKNDNLTLSCPADGTPRPKVTWKKVCVCVCVCVHACVHNTITLS</sequence>
<evidence type="ECO:0008006" key="4">
    <source>
        <dbReference type="Google" id="ProtNLM"/>
    </source>
</evidence>
<dbReference type="InterPro" id="IPR013783">
    <property type="entry name" value="Ig-like_fold"/>
</dbReference>
<keyword evidence="3" id="KW-1185">Reference proteome</keyword>
<feature type="region of interest" description="Disordered" evidence="1">
    <location>
        <begin position="1"/>
        <end position="23"/>
    </location>
</feature>
<dbReference type="SUPFAM" id="SSF48726">
    <property type="entry name" value="Immunoglobulin"/>
    <property type="match status" value="1"/>
</dbReference>
<dbReference type="OrthoDB" id="6352970at2759"/>
<proteinExistence type="predicted"/>
<dbReference type="Proteomes" id="UP000324222">
    <property type="component" value="Unassembled WGS sequence"/>
</dbReference>
<reference evidence="2 3" key="1">
    <citation type="submission" date="2019-05" db="EMBL/GenBank/DDBJ databases">
        <title>Another draft genome of Portunus trituberculatus and its Hox gene families provides insights of decapod evolution.</title>
        <authorList>
            <person name="Jeong J.-H."/>
            <person name="Song I."/>
            <person name="Kim S."/>
            <person name="Choi T."/>
            <person name="Kim D."/>
            <person name="Ryu S."/>
            <person name="Kim W."/>
        </authorList>
    </citation>
    <scope>NUCLEOTIDE SEQUENCE [LARGE SCALE GENOMIC DNA]</scope>
    <source>
        <tissue evidence="2">Muscle</tissue>
    </source>
</reference>
<gene>
    <name evidence="2" type="ORF">E2C01_088673</name>
</gene>
<dbReference type="InterPro" id="IPR036179">
    <property type="entry name" value="Ig-like_dom_sf"/>
</dbReference>